<evidence type="ECO:0000313" key="1">
    <source>
        <dbReference type="EMBL" id="CAG7723856.1"/>
    </source>
</evidence>
<reference evidence="1" key="1">
    <citation type="submission" date="2021-06" db="EMBL/GenBank/DDBJ databases">
        <authorList>
            <person name="Hodson N. C."/>
            <person name="Mongue J. A."/>
            <person name="Jaron S. K."/>
        </authorList>
    </citation>
    <scope>NUCLEOTIDE SEQUENCE</scope>
</reference>
<dbReference type="AlphaFoldDB" id="A0A8J2P383"/>
<proteinExistence type="predicted"/>
<organism evidence="1 2">
    <name type="scientific">Allacma fusca</name>
    <dbReference type="NCBI Taxonomy" id="39272"/>
    <lineage>
        <taxon>Eukaryota</taxon>
        <taxon>Metazoa</taxon>
        <taxon>Ecdysozoa</taxon>
        <taxon>Arthropoda</taxon>
        <taxon>Hexapoda</taxon>
        <taxon>Collembola</taxon>
        <taxon>Symphypleona</taxon>
        <taxon>Sminthuridae</taxon>
        <taxon>Allacma</taxon>
    </lineage>
</organism>
<name>A0A8J2P383_9HEXA</name>
<accession>A0A8J2P383</accession>
<gene>
    <name evidence="1" type="ORF">AFUS01_LOCUS12916</name>
</gene>
<comment type="caution">
    <text evidence="1">The sequence shown here is derived from an EMBL/GenBank/DDBJ whole genome shotgun (WGS) entry which is preliminary data.</text>
</comment>
<keyword evidence="2" id="KW-1185">Reference proteome</keyword>
<evidence type="ECO:0000313" key="2">
    <source>
        <dbReference type="Proteomes" id="UP000708208"/>
    </source>
</evidence>
<dbReference type="Proteomes" id="UP000708208">
    <property type="component" value="Unassembled WGS sequence"/>
</dbReference>
<protein>
    <submittedName>
        <fullName evidence="1">Uncharacterized protein</fullName>
    </submittedName>
</protein>
<dbReference type="EMBL" id="CAJVCH010103245">
    <property type="protein sequence ID" value="CAG7723856.1"/>
    <property type="molecule type" value="Genomic_DNA"/>
</dbReference>
<sequence>MYNNEDMVKSIAASNSKNTLREFWTAPGSYKPSTMESTNHSLKLRAEKTSLKTRGDLAWWSLVSSEELALFCRYLQKINSSLIITFDDILLPNFELVRDSI</sequence>